<proteinExistence type="predicted"/>
<evidence type="ECO:0008006" key="3">
    <source>
        <dbReference type="Google" id="ProtNLM"/>
    </source>
</evidence>
<dbReference type="AlphaFoldDB" id="A0A2X4U565"/>
<accession>A0A2X4U565</accession>
<dbReference type="RefSeq" id="WP_072698682.1">
    <property type="nucleotide sequence ID" value="NZ_JAFBBL010000001.1"/>
</dbReference>
<dbReference type="Proteomes" id="UP000249091">
    <property type="component" value="Chromosome 1"/>
</dbReference>
<name>A0A2X4U565_9NOCA</name>
<evidence type="ECO:0000313" key="1">
    <source>
        <dbReference type="EMBL" id="SQI29492.1"/>
    </source>
</evidence>
<keyword evidence="2" id="KW-1185">Reference proteome</keyword>
<gene>
    <name evidence="1" type="ORF">NCTC10994_01047</name>
</gene>
<protein>
    <recommendedName>
        <fullName evidence="3">Excreted virulence factor EspC, type VII ESX diderm</fullName>
    </recommendedName>
</protein>
<dbReference type="KEGG" id="rcr:NCTC10994_01047"/>
<reference evidence="1 2" key="1">
    <citation type="submission" date="2018-06" db="EMBL/GenBank/DDBJ databases">
        <authorList>
            <consortium name="Pathogen Informatics"/>
            <person name="Doyle S."/>
        </authorList>
    </citation>
    <scope>NUCLEOTIDE SEQUENCE [LARGE SCALE GENOMIC DNA]</scope>
    <source>
        <strain evidence="1 2">NCTC10994</strain>
    </source>
</reference>
<dbReference type="STRING" id="1219011.GCA_001895045_00765"/>
<evidence type="ECO:0000313" key="2">
    <source>
        <dbReference type="Proteomes" id="UP000249091"/>
    </source>
</evidence>
<dbReference type="EMBL" id="LS483468">
    <property type="protein sequence ID" value="SQI29492.1"/>
    <property type="molecule type" value="Genomic_DNA"/>
</dbReference>
<organism evidence="1 2">
    <name type="scientific">Rhodococcus coprophilus</name>
    <dbReference type="NCBI Taxonomy" id="38310"/>
    <lineage>
        <taxon>Bacteria</taxon>
        <taxon>Bacillati</taxon>
        <taxon>Actinomycetota</taxon>
        <taxon>Actinomycetes</taxon>
        <taxon>Mycobacteriales</taxon>
        <taxon>Nocardiaceae</taxon>
        <taxon>Rhodococcus</taxon>
    </lineage>
</organism>
<sequence>MSLGVDPSELLRAAARYEDSARVVAKALDPLPETVRGGAATGTLAGILGRAAADVAGLVQTLGITAGMLNSCAEAYRDSDAGTAARIVTAWPDRGE</sequence>